<dbReference type="PANTHER" id="PTHR36435:SF1">
    <property type="entry name" value="CAAX AMINO TERMINAL PROTEASE FAMILY PROTEIN"/>
    <property type="match status" value="1"/>
</dbReference>
<dbReference type="Proteomes" id="UP000473278">
    <property type="component" value="Unassembled WGS sequence"/>
</dbReference>
<feature type="transmembrane region" description="Helical" evidence="1">
    <location>
        <begin position="80"/>
        <end position="103"/>
    </location>
</feature>
<gene>
    <name evidence="3" type="ORF">G3570_02420</name>
</gene>
<feature type="transmembrane region" description="Helical" evidence="1">
    <location>
        <begin position="42"/>
        <end position="60"/>
    </location>
</feature>
<accession>A0A6M1SJI6</accession>
<feature type="transmembrane region" description="Helical" evidence="1">
    <location>
        <begin position="201"/>
        <end position="222"/>
    </location>
</feature>
<dbReference type="PANTHER" id="PTHR36435">
    <property type="entry name" value="SLR1288 PROTEIN"/>
    <property type="match status" value="1"/>
</dbReference>
<dbReference type="GO" id="GO:0080120">
    <property type="term" value="P:CAAX-box protein maturation"/>
    <property type="evidence" value="ECO:0007669"/>
    <property type="project" value="UniProtKB-ARBA"/>
</dbReference>
<feature type="transmembrane region" description="Helical" evidence="1">
    <location>
        <begin position="6"/>
        <end position="22"/>
    </location>
</feature>
<keyword evidence="1" id="KW-0472">Membrane</keyword>
<reference evidence="3 4" key="1">
    <citation type="submission" date="2020-02" db="EMBL/GenBank/DDBJ databases">
        <title>Balneolaceae bacterium YR4-1, complete genome.</title>
        <authorList>
            <person name="Li Y."/>
            <person name="Wu S."/>
        </authorList>
    </citation>
    <scope>NUCLEOTIDE SEQUENCE [LARGE SCALE GENOMIC DNA]</scope>
    <source>
        <strain evidence="3 4">YR4-1</strain>
    </source>
</reference>
<protein>
    <submittedName>
        <fullName evidence="3">CPBP family intramembrane metalloprotease</fullName>
    </submittedName>
</protein>
<sequence length="240" mass="27247">MPFLLLLVIIFIVFSWLSIYLLEKRNIFRSWFTPVVQRFKEFILGFLLMGLLCIISQLLLSHLSGISWTLSEEITISTFLQAIAFDVSSVLFEELLFRGVLLYALIKYTTQQKGIILSAAAFGVWHWFSYGVLGNTMGMALVFLSTGFMGYVFAKAYVKTQSIILPFGLHIGWNWIHNSIFSNGPNGVVLLVPNQTVALEGYFALISFSWYMIIPGMALLFLRTDIFDRLRLPSSLNQAS</sequence>
<keyword evidence="4" id="KW-1185">Reference proteome</keyword>
<evidence type="ECO:0000313" key="3">
    <source>
        <dbReference type="EMBL" id="NGP75471.1"/>
    </source>
</evidence>
<comment type="caution">
    <text evidence="3">The sequence shown here is derived from an EMBL/GenBank/DDBJ whole genome shotgun (WGS) entry which is preliminary data.</text>
</comment>
<evidence type="ECO:0000259" key="2">
    <source>
        <dbReference type="Pfam" id="PF02517"/>
    </source>
</evidence>
<feature type="transmembrane region" description="Helical" evidence="1">
    <location>
        <begin position="139"/>
        <end position="158"/>
    </location>
</feature>
<dbReference type="InterPro" id="IPR003675">
    <property type="entry name" value="Rce1/LyrA-like_dom"/>
</dbReference>
<keyword evidence="3" id="KW-0378">Hydrolase</keyword>
<dbReference type="RefSeq" id="WP_165138801.1">
    <property type="nucleotide sequence ID" value="NZ_JAALLT010000001.1"/>
</dbReference>
<feature type="domain" description="CAAX prenyl protease 2/Lysostaphin resistance protein A-like" evidence="2">
    <location>
        <begin position="78"/>
        <end position="176"/>
    </location>
</feature>
<evidence type="ECO:0000313" key="4">
    <source>
        <dbReference type="Proteomes" id="UP000473278"/>
    </source>
</evidence>
<keyword evidence="3" id="KW-0645">Protease</keyword>
<evidence type="ECO:0000256" key="1">
    <source>
        <dbReference type="SAM" id="Phobius"/>
    </source>
</evidence>
<feature type="transmembrane region" description="Helical" evidence="1">
    <location>
        <begin position="115"/>
        <end position="133"/>
    </location>
</feature>
<dbReference type="GO" id="GO:0006508">
    <property type="term" value="P:proteolysis"/>
    <property type="evidence" value="ECO:0007669"/>
    <property type="project" value="UniProtKB-KW"/>
</dbReference>
<dbReference type="InterPro" id="IPR052710">
    <property type="entry name" value="CAAX_protease"/>
</dbReference>
<dbReference type="Pfam" id="PF02517">
    <property type="entry name" value="Rce1-like"/>
    <property type="match status" value="1"/>
</dbReference>
<name>A0A6M1SJI6_9BACT</name>
<dbReference type="GO" id="GO:0008237">
    <property type="term" value="F:metallopeptidase activity"/>
    <property type="evidence" value="ECO:0007669"/>
    <property type="project" value="UniProtKB-KW"/>
</dbReference>
<dbReference type="AlphaFoldDB" id="A0A6M1SJI6"/>
<dbReference type="GO" id="GO:0004175">
    <property type="term" value="F:endopeptidase activity"/>
    <property type="evidence" value="ECO:0007669"/>
    <property type="project" value="UniProtKB-ARBA"/>
</dbReference>
<organism evidence="3 4">
    <name type="scientific">Halalkalibaculum roseum</name>
    <dbReference type="NCBI Taxonomy" id="2709311"/>
    <lineage>
        <taxon>Bacteria</taxon>
        <taxon>Pseudomonadati</taxon>
        <taxon>Balneolota</taxon>
        <taxon>Balneolia</taxon>
        <taxon>Balneolales</taxon>
        <taxon>Balneolaceae</taxon>
        <taxon>Halalkalibaculum</taxon>
    </lineage>
</organism>
<keyword evidence="3" id="KW-0482">Metalloprotease</keyword>
<proteinExistence type="predicted"/>
<keyword evidence="1" id="KW-0812">Transmembrane</keyword>
<keyword evidence="1" id="KW-1133">Transmembrane helix</keyword>
<dbReference type="EMBL" id="JAALLT010000001">
    <property type="protein sequence ID" value="NGP75471.1"/>
    <property type="molecule type" value="Genomic_DNA"/>
</dbReference>